<evidence type="ECO:0000313" key="5">
    <source>
        <dbReference type="RefSeq" id="XP_004414472.1"/>
    </source>
</evidence>
<dbReference type="SUPFAM" id="SSF50729">
    <property type="entry name" value="PH domain-like"/>
    <property type="match status" value="1"/>
</dbReference>
<dbReference type="InterPro" id="IPR001478">
    <property type="entry name" value="PDZ"/>
</dbReference>
<feature type="region of interest" description="Disordered" evidence="1">
    <location>
        <begin position="1340"/>
        <end position="1402"/>
    </location>
</feature>
<dbReference type="Gene3D" id="2.30.42.10">
    <property type="match status" value="1"/>
</dbReference>
<feature type="domain" description="FERM" evidence="2">
    <location>
        <begin position="198"/>
        <end position="512"/>
    </location>
</feature>
<feature type="compositionally biased region" description="Polar residues" evidence="1">
    <location>
        <begin position="1158"/>
        <end position="1175"/>
    </location>
</feature>
<feature type="region of interest" description="Disordered" evidence="1">
    <location>
        <begin position="1021"/>
        <end position="1270"/>
    </location>
</feature>
<reference evidence="5" key="1">
    <citation type="submission" date="2025-08" db="UniProtKB">
        <authorList>
            <consortium name="RefSeq"/>
        </authorList>
    </citation>
    <scope>IDENTIFICATION</scope>
</reference>
<dbReference type="InterPro" id="IPR036034">
    <property type="entry name" value="PDZ_sf"/>
</dbReference>
<feature type="region of interest" description="Disordered" evidence="1">
    <location>
        <begin position="539"/>
        <end position="571"/>
    </location>
</feature>
<dbReference type="PANTHER" id="PTHR46221">
    <property type="entry name" value="FERM AND PDZ DOMAIN-CONTAINING PROTEIN FAMILY MEMBER"/>
    <property type="match status" value="1"/>
</dbReference>
<proteinExistence type="predicted"/>
<feature type="region of interest" description="Disordered" evidence="1">
    <location>
        <begin position="1305"/>
        <end position="1326"/>
    </location>
</feature>
<protein>
    <submittedName>
        <fullName evidence="5">FERM and PDZ domain-containing protein 3</fullName>
    </submittedName>
</protein>
<dbReference type="PROSITE" id="PS50106">
    <property type="entry name" value="PDZ"/>
    <property type="match status" value="1"/>
</dbReference>
<dbReference type="CDD" id="cd06769">
    <property type="entry name" value="PDZ_FRMPD1_3_4-like"/>
    <property type="match status" value="1"/>
</dbReference>
<dbReference type="InterPro" id="IPR011993">
    <property type="entry name" value="PH-like_dom_sf"/>
</dbReference>
<dbReference type="Gene3D" id="2.30.29.30">
    <property type="entry name" value="Pleckstrin-homology domain (PH domain)/Phosphotyrosine-binding domain (PTB)"/>
    <property type="match status" value="1"/>
</dbReference>
<dbReference type="PANTHER" id="PTHR46221:SF1">
    <property type="entry name" value="FERM AND PDZ DOMAIN-CONTAINING PROTEIN 3"/>
    <property type="match status" value="1"/>
</dbReference>
<dbReference type="CDD" id="cd13183">
    <property type="entry name" value="FERM_C_FRMPD1_FRMPD3_FRMPD4"/>
    <property type="match status" value="1"/>
</dbReference>
<feature type="compositionally biased region" description="Polar residues" evidence="1">
    <location>
        <begin position="553"/>
        <end position="562"/>
    </location>
</feature>
<dbReference type="FunFam" id="2.30.29.30:FF:000066">
    <property type="entry name" value="FERM and PDZ domain-containing protein 4"/>
    <property type="match status" value="1"/>
</dbReference>
<gene>
    <name evidence="5" type="primary">FRMPD3</name>
</gene>
<evidence type="ECO:0000313" key="4">
    <source>
        <dbReference type="Proteomes" id="UP000245340"/>
    </source>
</evidence>
<evidence type="ECO:0000259" key="2">
    <source>
        <dbReference type="PROSITE" id="PS50057"/>
    </source>
</evidence>
<dbReference type="Proteomes" id="UP000245340">
    <property type="component" value="Unplaced"/>
</dbReference>
<dbReference type="InterPro" id="IPR041779">
    <property type="entry name" value="FRMPD1/3/4_FERM_C"/>
</dbReference>
<name>A0A9B0LXN5_ODORO</name>
<keyword evidence="4" id="KW-1185">Reference proteome</keyword>
<dbReference type="PROSITE" id="PS50057">
    <property type="entry name" value="FERM_3"/>
    <property type="match status" value="1"/>
</dbReference>
<dbReference type="CDD" id="cd17169">
    <property type="entry name" value="FERM_F1_FRMPD3"/>
    <property type="match status" value="1"/>
</dbReference>
<dbReference type="CDD" id="cd14473">
    <property type="entry name" value="FERM_B-lobe"/>
    <property type="match status" value="1"/>
</dbReference>
<dbReference type="Pfam" id="PF00373">
    <property type="entry name" value="FERM_M"/>
    <property type="match status" value="1"/>
</dbReference>
<dbReference type="InterPro" id="IPR049385">
    <property type="entry name" value="FAK1-like_FERM_C"/>
</dbReference>
<feature type="compositionally biased region" description="Polar residues" evidence="1">
    <location>
        <begin position="1374"/>
        <end position="1389"/>
    </location>
</feature>
<dbReference type="SUPFAM" id="SSF54236">
    <property type="entry name" value="Ubiquitin-like"/>
    <property type="match status" value="1"/>
</dbReference>
<evidence type="ECO:0000259" key="3">
    <source>
        <dbReference type="PROSITE" id="PS50106"/>
    </source>
</evidence>
<feature type="region of interest" description="Disordered" evidence="1">
    <location>
        <begin position="885"/>
        <end position="923"/>
    </location>
</feature>
<sequence length="1789" mass="195959">MTICPASAGGQEPVSEFAFRGPDRILASPLFLPKLPLHLVLLPSSPSLGHVMQEESANAMEWEQLPTETLRQVTIRRDPIYGFGFVAGSERPVVVRSVRPGGPSEDKLLAGDQIVAINEEDVSEAPRERFIELIRSAKEFIVLTVLHTHQSPKSAFISAAKKARLRSNPAKVRFSEQVAVGETDAKMMKKEALLLIPNVLKVFLENGQIKSFTFDGRTTVKDVMVTLQDRLSLRYIEHFALVLEYAGPEQNHKFLLLQDKQPLAYVVQRTHYQGMKCLFRISFFPKDPVELLRRDPAAFEYLYIQSRNDVIRERFGMDPKPEMLLGLAALHIYITVSATRPSQKISLKNVEKEWGLEPFLPPSLLQGIKEKNLRKSLSQQLKAHQTHPSSGTKGSAIQAKLQYLRILNELPTFTGVLFNTVGLDEKQSATTLLVGPRHGISHVIDLKTNLTTVLSEFSKISKIQLFRENQGVARVETSIMDAKPLVLLMEWPEATNFACLIAGYCRLLLDSRKMVFSRPASQPLPPPMIKADYMHSAHRPVPGGHLGKKESSYVGSMGTSPRKSSRCTPPPADSELVSFCYLHMREQRKEQESRTDVNENLIFFEETRPRTKSDPTSKSSGQGYDVIPDDFDAASLDHEPCASRARSYTLDNSLGAEALNFYCDSCKAKLQEQLGPRKGGRPGSSRDNMVDLMSLPPPGSEEEEEEEDESTLLLPAIAAPPPGFRDNSSDEDDPKRRAAQSHEQGRHLRGLLYDEIPVTLIDSVQPRTVRDHAQELDDALVSTLQALEALAASEDGPHPPPPQTAGLIVLATITPESSLDSGHETNSSELTDMSEMMSAMKQHQNTTYFLAQHLNKESLLARKDLPFRIQSCAAQAVLTAPYSLGRPDPNPALQPAVTGQSPGPPGARRKLPPSESQPPQRERAYALAVHPALSPQLSEQKNLSLLSPVPEDKGPGHTRAGLEMSLRAATPSLSEDQVSELRENLPKEVRLSPKLILDPKGSVTPAIISAALQQVVHPKSLPAPSGAIVNPPSSGERRLEASMGRPEVSMGRSEVSMMSGSASKNLKFKMSPGAPETSRNSQQPLSPEDSSGSRAPTGSRADSLHLSPQEDRLPGPSFPPKTYLARASRESLSKPSMGEVAGKAGPEGAKPALHKQGAVSSQGEKGQLESMPQSSKIEETSLVPRASYSMALQSPSCQPRGQSPLRPQAASRQVSTMPSRKLETTLDGAHSASEGPAKPKSSRGPFRLRNLFSATFPTRQKKETDERQAQLQKVKQYELEFLEELLKPPSQGELPGTEYLQPPAPGRCSCQLRSSPVQQGPGMSREQRRSCDCKRICRGGRPQAPQTPVPGLRGQERDRVPPTQRQPEAGAGLSLSSPTNVGRLRSTSLESRECRSDPESGVSCLTTCASAGECLGAPNYRKLMRRYSISELDQGDRASLTSDIYPHPPLGMLPREAKEVEAGLPLGLGPKTKSLESPTLGDPSYVQVAPETKGPRQMAVFSLPEEVYRKPADLDEDSESGRCCSIRYCFYYRKCDMADDASDGKDELSYSIPMKILPGMKLDEQVVPVVSRTLQVLDAATCSGSSPEASRTQEIDLRASTFEGSLAKINALRAHAYGLPDGFLAARLDTNELLTVLRQCVASPEARAPKPYVSQISEYKLELALKFKELRASCRRVANVDKSPTHMLAAITGSFQVLSSLIETFVRLVFIVRSEAQRQELLAKVEEVVRNYTFLLRAAEESTTRNLNQQQQQPAAAAAVGAASGHPPGSPTPATVMSTFTRSLKTLIK</sequence>
<feature type="region of interest" description="Disordered" evidence="1">
    <location>
        <begin position="1745"/>
        <end position="1776"/>
    </location>
</feature>
<feature type="compositionally biased region" description="Polar residues" evidence="1">
    <location>
        <begin position="1190"/>
        <end position="1201"/>
    </location>
</feature>
<feature type="domain" description="PDZ" evidence="3">
    <location>
        <begin position="72"/>
        <end position="149"/>
    </location>
</feature>
<dbReference type="InterPro" id="IPR035963">
    <property type="entry name" value="FERM_2"/>
</dbReference>
<organism evidence="4 5">
    <name type="scientific">Odobenus rosmarus divergens</name>
    <name type="common">Pacific walrus</name>
    <dbReference type="NCBI Taxonomy" id="9708"/>
    <lineage>
        <taxon>Eukaryota</taxon>
        <taxon>Metazoa</taxon>
        <taxon>Chordata</taxon>
        <taxon>Craniata</taxon>
        <taxon>Vertebrata</taxon>
        <taxon>Euteleostomi</taxon>
        <taxon>Mammalia</taxon>
        <taxon>Eutheria</taxon>
        <taxon>Laurasiatheria</taxon>
        <taxon>Carnivora</taxon>
        <taxon>Caniformia</taxon>
        <taxon>Pinnipedia</taxon>
        <taxon>Odobenidae</taxon>
        <taxon>Odobenus</taxon>
    </lineage>
</organism>
<dbReference type="SMART" id="SM00295">
    <property type="entry name" value="B41"/>
    <property type="match status" value="1"/>
</dbReference>
<dbReference type="InterPro" id="IPR014352">
    <property type="entry name" value="FERM/acyl-CoA-bd_prot_sf"/>
</dbReference>
<accession>A0A9B0LXN5</accession>
<dbReference type="SUPFAM" id="SSF47031">
    <property type="entry name" value="Second domain of FERM"/>
    <property type="match status" value="1"/>
</dbReference>
<dbReference type="FunFam" id="1.20.80.10:FF:000009">
    <property type="entry name" value="FERM and PDZ domain containing 4"/>
    <property type="match status" value="1"/>
</dbReference>
<feature type="compositionally biased region" description="Low complexity" evidence="1">
    <location>
        <begin position="1138"/>
        <end position="1151"/>
    </location>
</feature>
<dbReference type="InterPro" id="IPR019748">
    <property type="entry name" value="FERM_central"/>
</dbReference>
<feature type="compositionally biased region" description="Polar residues" evidence="1">
    <location>
        <begin position="1077"/>
        <end position="1096"/>
    </location>
</feature>
<dbReference type="SMART" id="SM00228">
    <property type="entry name" value="PDZ"/>
    <property type="match status" value="1"/>
</dbReference>
<feature type="compositionally biased region" description="Low complexity" evidence="1">
    <location>
        <begin position="1749"/>
        <end position="1767"/>
    </location>
</feature>
<dbReference type="FunFam" id="2.30.42.10:FF:000169">
    <property type="entry name" value="FERM and PDZ domain containing 3"/>
    <property type="match status" value="1"/>
</dbReference>
<dbReference type="Pfam" id="PF00595">
    <property type="entry name" value="PDZ"/>
    <property type="match status" value="1"/>
</dbReference>
<dbReference type="InterPro" id="IPR019749">
    <property type="entry name" value="Band_41_domain"/>
</dbReference>
<feature type="region of interest" description="Disordered" evidence="1">
    <location>
        <begin position="672"/>
        <end position="749"/>
    </location>
</feature>
<dbReference type="SUPFAM" id="SSF50156">
    <property type="entry name" value="PDZ domain-like"/>
    <property type="match status" value="1"/>
</dbReference>
<dbReference type="Pfam" id="PF21477">
    <property type="entry name" value="FERM_C_FAK1"/>
    <property type="match status" value="1"/>
</dbReference>
<feature type="compositionally biased region" description="Acidic residues" evidence="1">
    <location>
        <begin position="700"/>
        <end position="710"/>
    </location>
</feature>
<feature type="region of interest" description="Disordered" evidence="1">
    <location>
        <begin position="1469"/>
        <end position="1489"/>
    </location>
</feature>
<dbReference type="Gene3D" id="1.20.80.10">
    <property type="match status" value="1"/>
</dbReference>
<dbReference type="RefSeq" id="XP_004414472.1">
    <property type="nucleotide sequence ID" value="XM_004414415.1"/>
</dbReference>
<dbReference type="InterPro" id="IPR029071">
    <property type="entry name" value="Ubiquitin-like_domsf"/>
</dbReference>
<evidence type="ECO:0000256" key="1">
    <source>
        <dbReference type="SAM" id="MobiDB-lite"/>
    </source>
</evidence>
<dbReference type="InterPro" id="IPR000299">
    <property type="entry name" value="FERM_domain"/>
</dbReference>